<sequence>MSSILFSTSCYIKTEPYNLCISIDNDSISTIDDLLMKIDTSEIRSNSINILDSIQIYFKSLTNDDILSEKIILNKLLSIKQNEISINKSDSSSLLQRISSKEISKDNKLSSSQSTQVNLSYVDISESFLWTVKRIELEMDSTSAQQLYSVLNKYLSKLKDRPRNLLVFINPECGNGKGSAVYEEQILPLFEEAKINIKTIYTERANHARDYITEESIDDYDGLICVGGDGMFSEICHSLLLKTAQQAGLNINDPNTHLKRPNLRIGVIPAGSTDAVAFGTTGHNDPITNALQTIVGKSLLIDIATVHNERSFVCFMATMFTYGFFGNIIEQSDNWRFFGPLRYSLAGFFQFIRNASYHTKLSITQVSEKSTEIKCEGHYEAIICLNMPCRCDKSKFGMSPSVHLADGSFDVILVKHSWRLTFLRFLHHIARHSRAVEELSNVQRYRATEVVIHPIISRPKELGNWACDGELIEGNEIRIRAHHQLLNLFASGIHLDQIKKINEEESKVISTSVMTKISSIIDILTAKPWCLVFLFFLLLFLFYYFLRL</sequence>
<evidence type="ECO:0000256" key="1">
    <source>
        <dbReference type="SAM" id="Phobius"/>
    </source>
</evidence>
<gene>
    <name evidence="3" type="ORF">OKA104_LOCUS1831</name>
</gene>
<comment type="caution">
    <text evidence="3">The sequence shown here is derived from an EMBL/GenBank/DDBJ whole genome shotgun (WGS) entry which is preliminary data.</text>
</comment>
<dbReference type="GO" id="GO:0016020">
    <property type="term" value="C:membrane"/>
    <property type="evidence" value="ECO:0007669"/>
    <property type="project" value="GOC"/>
</dbReference>
<protein>
    <recommendedName>
        <fullName evidence="2">DAGKc domain-containing protein</fullName>
    </recommendedName>
</protein>
<name>A0A818HFJ0_9BILA</name>
<keyword evidence="1" id="KW-1133">Transmembrane helix</keyword>
<dbReference type="InterPro" id="IPR001206">
    <property type="entry name" value="Diacylglycerol_kinase_cat_dom"/>
</dbReference>
<evidence type="ECO:0000259" key="2">
    <source>
        <dbReference type="PROSITE" id="PS50146"/>
    </source>
</evidence>
<dbReference type="Gene3D" id="3.40.50.10330">
    <property type="entry name" value="Probable inorganic polyphosphate/atp-NAD kinase, domain 1"/>
    <property type="match status" value="1"/>
</dbReference>
<dbReference type="Gene3D" id="2.60.200.40">
    <property type="match status" value="1"/>
</dbReference>
<dbReference type="PANTHER" id="PTHR12358">
    <property type="entry name" value="SPHINGOSINE KINASE"/>
    <property type="match status" value="1"/>
</dbReference>
<evidence type="ECO:0000313" key="3">
    <source>
        <dbReference type="EMBL" id="CAF3507198.1"/>
    </source>
</evidence>
<proteinExistence type="predicted"/>
<feature type="transmembrane region" description="Helical" evidence="1">
    <location>
        <begin position="526"/>
        <end position="546"/>
    </location>
</feature>
<dbReference type="Proteomes" id="UP000663881">
    <property type="component" value="Unassembled WGS sequence"/>
</dbReference>
<dbReference type="PROSITE" id="PS50146">
    <property type="entry name" value="DAGK"/>
    <property type="match status" value="1"/>
</dbReference>
<accession>A0A818HFJ0</accession>
<dbReference type="InterPro" id="IPR050187">
    <property type="entry name" value="Lipid_Phosphate_FormReg"/>
</dbReference>
<dbReference type="SUPFAM" id="SSF111331">
    <property type="entry name" value="NAD kinase/diacylglycerol kinase-like"/>
    <property type="match status" value="1"/>
</dbReference>
<dbReference type="EMBL" id="CAJOAY010000047">
    <property type="protein sequence ID" value="CAF3507198.1"/>
    <property type="molecule type" value="Genomic_DNA"/>
</dbReference>
<dbReference type="Pfam" id="PF00781">
    <property type="entry name" value="DAGK_cat"/>
    <property type="match status" value="1"/>
</dbReference>
<dbReference type="InterPro" id="IPR045363">
    <property type="entry name" value="CERK_C"/>
</dbReference>
<reference evidence="3" key="1">
    <citation type="submission" date="2021-02" db="EMBL/GenBank/DDBJ databases">
        <authorList>
            <person name="Nowell W R."/>
        </authorList>
    </citation>
    <scope>NUCLEOTIDE SEQUENCE</scope>
</reference>
<keyword evidence="1" id="KW-0472">Membrane</keyword>
<evidence type="ECO:0000313" key="4">
    <source>
        <dbReference type="Proteomes" id="UP000663881"/>
    </source>
</evidence>
<dbReference type="InterPro" id="IPR016064">
    <property type="entry name" value="NAD/diacylglycerol_kinase_sf"/>
</dbReference>
<dbReference type="AlphaFoldDB" id="A0A818HFJ0"/>
<dbReference type="GO" id="GO:0006672">
    <property type="term" value="P:ceramide metabolic process"/>
    <property type="evidence" value="ECO:0007669"/>
    <property type="project" value="TreeGrafter"/>
</dbReference>
<feature type="domain" description="DAGKc" evidence="2">
    <location>
        <begin position="160"/>
        <end position="310"/>
    </location>
</feature>
<dbReference type="GO" id="GO:0001729">
    <property type="term" value="F:ceramide kinase activity"/>
    <property type="evidence" value="ECO:0007669"/>
    <property type="project" value="TreeGrafter"/>
</dbReference>
<keyword evidence="1" id="KW-0812">Transmembrane</keyword>
<dbReference type="Pfam" id="PF19280">
    <property type="entry name" value="CERK_C"/>
    <property type="match status" value="1"/>
</dbReference>
<dbReference type="InterPro" id="IPR017438">
    <property type="entry name" value="ATP-NAD_kinase_N"/>
</dbReference>
<dbReference type="PANTHER" id="PTHR12358:SF111">
    <property type="entry name" value="CERAMIDE KINASE, ISOFORM A"/>
    <property type="match status" value="1"/>
</dbReference>
<organism evidence="3 4">
    <name type="scientific">Adineta steineri</name>
    <dbReference type="NCBI Taxonomy" id="433720"/>
    <lineage>
        <taxon>Eukaryota</taxon>
        <taxon>Metazoa</taxon>
        <taxon>Spiralia</taxon>
        <taxon>Gnathifera</taxon>
        <taxon>Rotifera</taxon>
        <taxon>Eurotatoria</taxon>
        <taxon>Bdelloidea</taxon>
        <taxon>Adinetida</taxon>
        <taxon>Adinetidae</taxon>
        <taxon>Adineta</taxon>
    </lineage>
</organism>